<dbReference type="InterPro" id="IPR036922">
    <property type="entry name" value="Rieske_2Fe-2S_sf"/>
</dbReference>
<dbReference type="CDD" id="cd03467">
    <property type="entry name" value="Rieske"/>
    <property type="match status" value="1"/>
</dbReference>
<evidence type="ECO:0000259" key="8">
    <source>
        <dbReference type="PROSITE" id="PS51296"/>
    </source>
</evidence>
<comment type="caution">
    <text evidence="9">The sequence shown here is derived from an EMBL/GenBank/DDBJ whole genome shotgun (WGS) entry which is preliminary data.</text>
</comment>
<dbReference type="AlphaFoldDB" id="A0A8J6TFU0"/>
<evidence type="ECO:0000256" key="5">
    <source>
        <dbReference type="ARBA" id="ARBA00023157"/>
    </source>
</evidence>
<dbReference type="GO" id="GO:0046872">
    <property type="term" value="F:metal ion binding"/>
    <property type="evidence" value="ECO:0007669"/>
    <property type="project" value="UniProtKB-KW"/>
</dbReference>
<keyword evidence="1" id="KW-0001">2Fe-2S</keyword>
<keyword evidence="5" id="KW-1015">Disulfide bond</keyword>
<evidence type="ECO:0000256" key="4">
    <source>
        <dbReference type="ARBA" id="ARBA00023014"/>
    </source>
</evidence>
<accession>A0A8J6TFU0</accession>
<reference evidence="9 10" key="1">
    <citation type="submission" date="2020-08" db="EMBL/GenBank/DDBJ databases">
        <title>Bridging the membrane lipid divide: bacteria of the FCB group superphylum have the potential to synthesize archaeal ether lipids.</title>
        <authorList>
            <person name="Villanueva L."/>
            <person name="Von Meijenfeldt F.A.B."/>
            <person name="Westbye A.B."/>
            <person name="Yadav S."/>
            <person name="Hopmans E.C."/>
            <person name="Dutilh B.E."/>
            <person name="Sinninghe Damste J.S."/>
        </authorList>
    </citation>
    <scope>NUCLEOTIDE SEQUENCE [LARGE SCALE GENOMIC DNA]</scope>
    <source>
        <strain evidence="9">NIOZ-UU36</strain>
    </source>
</reference>
<sequence length="165" mass="18167">MTNQTDTQEKSKVSRRQFLGFAWLTAIVAFTGETLAALFKFVQPVTAGGFGGIIKAGKVDKFAPGSVTYFQQGRFYLHRLEDGSFLALWQRCTHLGCSVPWEESEDQFHCPCHGSLFSKVGVVAGGPAPRPMDYFPVIIEEGEVLVNTESPIERKAFDSTQTTPA</sequence>
<dbReference type="GO" id="GO:0016705">
    <property type="term" value="F:oxidoreductase activity, acting on paired donors, with incorporation or reduction of molecular oxygen"/>
    <property type="evidence" value="ECO:0007669"/>
    <property type="project" value="UniProtKB-ARBA"/>
</dbReference>
<keyword evidence="7" id="KW-0472">Membrane</keyword>
<organism evidence="9 10">
    <name type="scientific">Candidatus Desulfolinea nitratireducens</name>
    <dbReference type="NCBI Taxonomy" id="2841698"/>
    <lineage>
        <taxon>Bacteria</taxon>
        <taxon>Bacillati</taxon>
        <taxon>Chloroflexota</taxon>
        <taxon>Anaerolineae</taxon>
        <taxon>Anaerolineales</taxon>
        <taxon>Anaerolineales incertae sedis</taxon>
        <taxon>Candidatus Desulfolinea</taxon>
    </lineage>
</organism>
<protein>
    <submittedName>
        <fullName evidence="9">Rieske 2Fe-2S domain-containing protein</fullName>
    </submittedName>
</protein>
<comment type="cofactor">
    <cofactor evidence="6">
        <name>[2Fe-2S] cluster</name>
        <dbReference type="ChEBI" id="CHEBI:190135"/>
    </cofactor>
</comment>
<evidence type="ECO:0000256" key="2">
    <source>
        <dbReference type="ARBA" id="ARBA00022723"/>
    </source>
</evidence>
<gene>
    <name evidence="9" type="ORF">H8E29_10480</name>
</gene>
<dbReference type="Gene3D" id="2.102.10.10">
    <property type="entry name" value="Rieske [2Fe-2S] iron-sulphur domain"/>
    <property type="match status" value="1"/>
</dbReference>
<dbReference type="GO" id="GO:0004497">
    <property type="term" value="F:monooxygenase activity"/>
    <property type="evidence" value="ECO:0007669"/>
    <property type="project" value="UniProtKB-ARBA"/>
</dbReference>
<keyword evidence="7" id="KW-0812">Transmembrane</keyword>
<dbReference type="InterPro" id="IPR014349">
    <property type="entry name" value="Rieske_Fe-S_prot"/>
</dbReference>
<dbReference type="GO" id="GO:0051537">
    <property type="term" value="F:2 iron, 2 sulfur cluster binding"/>
    <property type="evidence" value="ECO:0007669"/>
    <property type="project" value="UniProtKB-KW"/>
</dbReference>
<evidence type="ECO:0000313" key="10">
    <source>
        <dbReference type="Proteomes" id="UP000614469"/>
    </source>
</evidence>
<evidence type="ECO:0000256" key="3">
    <source>
        <dbReference type="ARBA" id="ARBA00023004"/>
    </source>
</evidence>
<keyword evidence="2" id="KW-0479">Metal-binding</keyword>
<dbReference type="InterPro" id="IPR017941">
    <property type="entry name" value="Rieske_2Fe-2S"/>
</dbReference>
<dbReference type="EMBL" id="JACNJN010000119">
    <property type="protein sequence ID" value="MBC8335683.1"/>
    <property type="molecule type" value="Genomic_DNA"/>
</dbReference>
<dbReference type="SUPFAM" id="SSF50022">
    <property type="entry name" value="ISP domain"/>
    <property type="match status" value="1"/>
</dbReference>
<evidence type="ECO:0000256" key="1">
    <source>
        <dbReference type="ARBA" id="ARBA00022714"/>
    </source>
</evidence>
<dbReference type="PRINTS" id="PR00162">
    <property type="entry name" value="RIESKE"/>
</dbReference>
<dbReference type="Proteomes" id="UP000614469">
    <property type="component" value="Unassembled WGS sequence"/>
</dbReference>
<feature type="domain" description="Rieske" evidence="8">
    <location>
        <begin position="54"/>
        <end position="146"/>
    </location>
</feature>
<keyword evidence="3" id="KW-0408">Iron</keyword>
<dbReference type="PANTHER" id="PTHR10134">
    <property type="entry name" value="CYTOCHROME B-C1 COMPLEX SUBUNIT RIESKE, MITOCHONDRIAL"/>
    <property type="match status" value="1"/>
</dbReference>
<dbReference type="PROSITE" id="PS51296">
    <property type="entry name" value="RIESKE"/>
    <property type="match status" value="1"/>
</dbReference>
<evidence type="ECO:0000313" key="9">
    <source>
        <dbReference type="EMBL" id="MBC8335683.1"/>
    </source>
</evidence>
<evidence type="ECO:0000256" key="6">
    <source>
        <dbReference type="ARBA" id="ARBA00034078"/>
    </source>
</evidence>
<evidence type="ECO:0000256" key="7">
    <source>
        <dbReference type="SAM" id="Phobius"/>
    </source>
</evidence>
<dbReference type="GO" id="GO:0016020">
    <property type="term" value="C:membrane"/>
    <property type="evidence" value="ECO:0007669"/>
    <property type="project" value="InterPro"/>
</dbReference>
<dbReference type="InterPro" id="IPR005805">
    <property type="entry name" value="Rieske_Fe-S_prot_C"/>
</dbReference>
<name>A0A8J6TFU0_9CHLR</name>
<keyword evidence="7" id="KW-1133">Transmembrane helix</keyword>
<proteinExistence type="predicted"/>
<feature type="transmembrane region" description="Helical" evidence="7">
    <location>
        <begin position="18"/>
        <end position="39"/>
    </location>
</feature>
<dbReference type="Pfam" id="PF00355">
    <property type="entry name" value="Rieske"/>
    <property type="match status" value="1"/>
</dbReference>
<keyword evidence="4" id="KW-0411">Iron-sulfur</keyword>